<reference evidence="3 4" key="1">
    <citation type="submission" date="2018-06" db="EMBL/GenBank/DDBJ databases">
        <authorList>
            <consortium name="Pathogen Informatics"/>
            <person name="Doyle S."/>
        </authorList>
    </citation>
    <scope>NUCLEOTIDE SEQUENCE [LARGE SCALE GENOMIC DNA]</scope>
    <source>
        <strain evidence="3 4">NCTC4191</strain>
    </source>
</reference>
<dbReference type="PROSITE" id="PS51257">
    <property type="entry name" value="PROKAR_LIPOPROTEIN"/>
    <property type="match status" value="1"/>
</dbReference>
<feature type="chain" id="PRO_5016739433" evidence="2">
    <location>
        <begin position="19"/>
        <end position="65"/>
    </location>
</feature>
<name>A0A380U4J3_ACTLI</name>
<proteinExistence type="predicted"/>
<evidence type="ECO:0000256" key="1">
    <source>
        <dbReference type="SAM" id="MobiDB-lite"/>
    </source>
</evidence>
<dbReference type="Proteomes" id="UP000254253">
    <property type="component" value="Unassembled WGS sequence"/>
</dbReference>
<keyword evidence="3" id="KW-0449">Lipoprotein</keyword>
<feature type="compositionally biased region" description="Polar residues" evidence="1">
    <location>
        <begin position="38"/>
        <end position="54"/>
    </location>
</feature>
<dbReference type="AlphaFoldDB" id="A0A380U4J3"/>
<sequence length="65" mass="6638">MKKAFLLLPFMISLTACGASENAPKDDAELAPGIMQPVSGSGASTGSYGWSSDVESAPMPASMTK</sequence>
<keyword evidence="4" id="KW-1185">Reference proteome</keyword>
<dbReference type="EMBL" id="UFRN01000002">
    <property type="protein sequence ID" value="SUT96229.1"/>
    <property type="molecule type" value="Genomic_DNA"/>
</dbReference>
<accession>A0A380U4J3</accession>
<feature type="signal peptide" evidence="2">
    <location>
        <begin position="1"/>
        <end position="18"/>
    </location>
</feature>
<evidence type="ECO:0000313" key="4">
    <source>
        <dbReference type="Proteomes" id="UP000254253"/>
    </source>
</evidence>
<dbReference type="RefSeq" id="WP_005602818.1">
    <property type="nucleotide sequence ID" value="NZ_LR134169.1"/>
</dbReference>
<gene>
    <name evidence="3" type="ORF">NCTC4191_02143</name>
</gene>
<evidence type="ECO:0000256" key="2">
    <source>
        <dbReference type="SAM" id="SignalP"/>
    </source>
</evidence>
<evidence type="ECO:0000313" key="3">
    <source>
        <dbReference type="EMBL" id="SUT96229.1"/>
    </source>
</evidence>
<protein>
    <submittedName>
        <fullName evidence="3">Outer membrane antigenic lipoprotein B</fullName>
    </submittedName>
</protein>
<organism evidence="3 4">
    <name type="scientific">Actinobacillus lignieresii</name>
    <dbReference type="NCBI Taxonomy" id="720"/>
    <lineage>
        <taxon>Bacteria</taxon>
        <taxon>Pseudomonadati</taxon>
        <taxon>Pseudomonadota</taxon>
        <taxon>Gammaproteobacteria</taxon>
        <taxon>Pasteurellales</taxon>
        <taxon>Pasteurellaceae</taxon>
        <taxon>Actinobacillus</taxon>
    </lineage>
</organism>
<feature type="region of interest" description="Disordered" evidence="1">
    <location>
        <begin position="22"/>
        <end position="65"/>
    </location>
</feature>
<keyword evidence="2" id="KW-0732">Signal</keyword>